<comment type="caution">
    <text evidence="2">The sequence shown here is derived from an EMBL/GenBank/DDBJ whole genome shotgun (WGS) entry which is preliminary data.</text>
</comment>
<accession>A0A7W3J2U5</accession>
<dbReference type="InterPro" id="IPR028087">
    <property type="entry name" value="Tad_N"/>
</dbReference>
<dbReference type="InterPro" id="IPR021202">
    <property type="entry name" value="Rv3654c-like"/>
</dbReference>
<gene>
    <name evidence="2" type="ORF">FB382_003576</name>
</gene>
<dbReference type="Proteomes" id="UP000580910">
    <property type="component" value="Unassembled WGS sequence"/>
</dbReference>
<name>A0A7W3J2U5_9ACTN</name>
<dbReference type="EMBL" id="JACGXA010000001">
    <property type="protein sequence ID" value="MBA8805285.1"/>
    <property type="molecule type" value="Genomic_DNA"/>
</dbReference>
<reference evidence="2 3" key="1">
    <citation type="submission" date="2020-07" db="EMBL/GenBank/DDBJ databases">
        <title>Sequencing the genomes of 1000 actinobacteria strains.</title>
        <authorList>
            <person name="Klenk H.-P."/>
        </authorList>
    </citation>
    <scope>NUCLEOTIDE SEQUENCE [LARGE SCALE GENOMIC DNA]</scope>
    <source>
        <strain evidence="2 3">DSM 21349</strain>
    </source>
</reference>
<evidence type="ECO:0000313" key="3">
    <source>
        <dbReference type="Proteomes" id="UP000580910"/>
    </source>
</evidence>
<evidence type="ECO:0000259" key="1">
    <source>
        <dbReference type="Pfam" id="PF13400"/>
    </source>
</evidence>
<dbReference type="Pfam" id="PF13400">
    <property type="entry name" value="Tad"/>
    <property type="match status" value="1"/>
</dbReference>
<sequence length="114" mass="11149">MSRRDERGSVTLVVVACAGVLLVLGAALGVVSALVKAHRDAQSAADLAALAAAQAAARGGDPCGVGSVLASANGAVLVGCSVTGRDVQVRVRVAGPHWLGQLADLEAEARAGPG</sequence>
<dbReference type="AlphaFoldDB" id="A0A7W3J2U5"/>
<dbReference type="NCBIfam" id="TIGR03816">
    <property type="entry name" value="tadE_like_DECH"/>
    <property type="match status" value="1"/>
</dbReference>
<dbReference type="RefSeq" id="WP_182541049.1">
    <property type="nucleotide sequence ID" value="NZ_JACGXA010000001.1"/>
</dbReference>
<organism evidence="2 3">
    <name type="scientific">Nocardioides ginsengisegetis</name>
    <dbReference type="NCBI Taxonomy" id="661491"/>
    <lineage>
        <taxon>Bacteria</taxon>
        <taxon>Bacillati</taxon>
        <taxon>Actinomycetota</taxon>
        <taxon>Actinomycetes</taxon>
        <taxon>Propionibacteriales</taxon>
        <taxon>Nocardioidaceae</taxon>
        <taxon>Nocardioides</taxon>
    </lineage>
</organism>
<feature type="domain" description="Putative Flp pilus-assembly TadG-like N-terminal" evidence="1">
    <location>
        <begin position="8"/>
        <end position="55"/>
    </location>
</feature>
<proteinExistence type="predicted"/>
<protein>
    <submittedName>
        <fullName evidence="2">Secretion/DNA translocation related TadE-like protein</fullName>
    </submittedName>
</protein>
<keyword evidence="3" id="KW-1185">Reference proteome</keyword>
<evidence type="ECO:0000313" key="2">
    <source>
        <dbReference type="EMBL" id="MBA8805285.1"/>
    </source>
</evidence>